<dbReference type="Proteomes" id="UP000719766">
    <property type="component" value="Unassembled WGS sequence"/>
</dbReference>
<dbReference type="PANTHER" id="PTHR10622">
    <property type="entry name" value="HET DOMAIN-CONTAINING PROTEIN"/>
    <property type="match status" value="1"/>
</dbReference>
<feature type="domain" description="Heterokaryon incompatibility" evidence="2">
    <location>
        <begin position="445"/>
        <end position="538"/>
    </location>
</feature>
<dbReference type="InterPro" id="IPR011990">
    <property type="entry name" value="TPR-like_helical_dom_sf"/>
</dbReference>
<dbReference type="EMBL" id="JABBWE010000042">
    <property type="protein sequence ID" value="KAG1791547.1"/>
    <property type="molecule type" value="Genomic_DNA"/>
</dbReference>
<comment type="caution">
    <text evidence="3">The sequence shown here is derived from an EMBL/GenBank/DDBJ whole genome shotgun (WGS) entry which is preliminary data.</text>
</comment>
<evidence type="ECO:0000256" key="1">
    <source>
        <dbReference type="SAM" id="MobiDB-lite"/>
    </source>
</evidence>
<dbReference type="GeneID" id="64600652"/>
<dbReference type="AlphaFoldDB" id="A0A9P7DAL9"/>
<evidence type="ECO:0000313" key="3">
    <source>
        <dbReference type="EMBL" id="KAG1786308.1"/>
    </source>
</evidence>
<dbReference type="SUPFAM" id="SSF48452">
    <property type="entry name" value="TPR-like"/>
    <property type="match status" value="2"/>
</dbReference>
<reference evidence="3" key="1">
    <citation type="journal article" date="2020" name="New Phytol.">
        <title>Comparative genomics reveals dynamic genome evolution in host specialist ectomycorrhizal fungi.</title>
        <authorList>
            <person name="Lofgren L.A."/>
            <person name="Nguyen N.H."/>
            <person name="Vilgalys R."/>
            <person name="Ruytinx J."/>
            <person name="Liao H.L."/>
            <person name="Branco S."/>
            <person name="Kuo A."/>
            <person name="LaButti K."/>
            <person name="Lipzen A."/>
            <person name="Andreopoulos W."/>
            <person name="Pangilinan J."/>
            <person name="Riley R."/>
            <person name="Hundley H."/>
            <person name="Na H."/>
            <person name="Barry K."/>
            <person name="Grigoriev I.V."/>
            <person name="Stajich J.E."/>
            <person name="Kennedy P.G."/>
        </authorList>
    </citation>
    <scope>NUCLEOTIDE SEQUENCE</scope>
    <source>
        <strain evidence="3">S12</strain>
    </source>
</reference>
<protein>
    <recommendedName>
        <fullName evidence="2">Heterokaryon incompatibility domain-containing protein</fullName>
    </recommendedName>
</protein>
<dbReference type="InterPro" id="IPR010730">
    <property type="entry name" value="HET"/>
</dbReference>
<sequence length="881" mass="99219">MDSITRNACITGDLDTAEAWLTQRIDTDNSDHNAYANRSFVRARKDDWDGALHDALKSAAMPSLTGYLSSAIALCGNQRIQDAMKEFNLATMPNLSPTFLIHHGFQAIALFNAKQQHCEAIPHIQRPPDASPNADSLVCSIVEVYLDNLGGVCCNGLRGAGDFTAAVNTIAGSSESAICSEYEDFNVLFGCDLKLMWQNANQMRCDAFLQAGGIREALESYRHMMDMSGETTKANCLAWSTSKSSSIEHYTAKGFTDIVASGDAALKAGNYEEAIELYSAAINLGSASDTIFANRSKAKLEQRLWEDALLDAQQVIKLSPCNYLGYEMKHAVLRAAQYYDEAIEAFQVMLSILVNSSEKRQQDLFLEYASRSYIEVKIQKIVSDRIQHIPIRILDTSTGRLYDLKTRQEAFKTSVEYKELLSSITKRTDLQTERIKEVVVKYFGYVMLSHKWEGKEPLLCDIQGKSVYELESVGSVRKLQRFCETARDAGYRWAWSDTCCINKVDIEELPESITSMFRWYRHSALTVVYLSDISPSSGSGALVNSVWITRGWTLQEFLAPNIILFYRNDWTPYLDNPSDNHKEFIMQELKDVMGIDSRIHVTFSPGTEDPREKLVWASKRVTEKPEDIAYSLFGVFGVYSSVMYGEGKETDITSYGSTLLLPCPSKDEIQASISSLRIAEEEELALDLYNKLYDVDPVDFSNQRLYLPCIEFRVTKIKGRHDQDKKKNFTYDLKAKGLCDLSIITDEELHSSRENSTVPKLLLVRPWDCHLLELLDHSSDTESIDNISCFPSPSDNSSCPSSPSNSHDGLPGEDESLGSKSGEQALQLIAHLKQPFRAFLLMHKRGKEYTRIVSEYDIIARVEETTSIQNMTKWVKRVQVV</sequence>
<gene>
    <name evidence="4" type="ORF">HD556DRAFT_1445176</name>
    <name evidence="3" type="ORF">HD556DRAFT_1449808</name>
</gene>
<dbReference type="Gene3D" id="1.25.40.10">
    <property type="entry name" value="Tetratricopeptide repeat domain"/>
    <property type="match status" value="2"/>
</dbReference>
<evidence type="ECO:0000313" key="5">
    <source>
        <dbReference type="Proteomes" id="UP000719766"/>
    </source>
</evidence>
<proteinExistence type="predicted"/>
<feature type="compositionally biased region" description="Low complexity" evidence="1">
    <location>
        <begin position="794"/>
        <end position="806"/>
    </location>
</feature>
<dbReference type="RefSeq" id="XP_041158353.1">
    <property type="nucleotide sequence ID" value="XM_041306888.1"/>
</dbReference>
<keyword evidence="5" id="KW-1185">Reference proteome</keyword>
<feature type="region of interest" description="Disordered" evidence="1">
    <location>
        <begin position="794"/>
        <end position="819"/>
    </location>
</feature>
<dbReference type="Pfam" id="PF06985">
    <property type="entry name" value="HET"/>
    <property type="match status" value="1"/>
</dbReference>
<accession>A0A9P7DAL9</accession>
<name>A0A9P7DAL9_9AGAM</name>
<evidence type="ECO:0000313" key="4">
    <source>
        <dbReference type="EMBL" id="KAG1791547.1"/>
    </source>
</evidence>
<dbReference type="PANTHER" id="PTHR10622:SF10">
    <property type="entry name" value="HET DOMAIN-CONTAINING PROTEIN"/>
    <property type="match status" value="1"/>
</dbReference>
<evidence type="ECO:0000259" key="2">
    <source>
        <dbReference type="Pfam" id="PF06985"/>
    </source>
</evidence>
<dbReference type="EMBL" id="JABBWE010000094">
    <property type="protein sequence ID" value="KAG1786308.1"/>
    <property type="molecule type" value="Genomic_DNA"/>
</dbReference>
<dbReference type="OrthoDB" id="674604at2759"/>
<organism evidence="3 5">
    <name type="scientific">Suillus plorans</name>
    <dbReference type="NCBI Taxonomy" id="116603"/>
    <lineage>
        <taxon>Eukaryota</taxon>
        <taxon>Fungi</taxon>
        <taxon>Dikarya</taxon>
        <taxon>Basidiomycota</taxon>
        <taxon>Agaricomycotina</taxon>
        <taxon>Agaricomycetes</taxon>
        <taxon>Agaricomycetidae</taxon>
        <taxon>Boletales</taxon>
        <taxon>Suillineae</taxon>
        <taxon>Suillaceae</taxon>
        <taxon>Suillus</taxon>
    </lineage>
</organism>